<feature type="region of interest" description="Disordered" evidence="1">
    <location>
        <begin position="80"/>
        <end position="159"/>
    </location>
</feature>
<evidence type="ECO:0000313" key="3">
    <source>
        <dbReference type="Proteomes" id="UP000555411"/>
    </source>
</evidence>
<dbReference type="RefSeq" id="WP_185796758.1">
    <property type="nucleotide sequence ID" value="NZ_JACLQD010000002.1"/>
</dbReference>
<evidence type="ECO:0000313" key="2">
    <source>
        <dbReference type="EMBL" id="MBC2835130.1"/>
    </source>
</evidence>
<comment type="caution">
    <text evidence="2">The sequence shown here is derived from an EMBL/GenBank/DDBJ whole genome shotgun (WGS) entry which is preliminary data.</text>
</comment>
<name>A0A842I5M9_9RHOB</name>
<gene>
    <name evidence="2" type="ORF">H7F16_06390</name>
</gene>
<evidence type="ECO:0000256" key="1">
    <source>
        <dbReference type="SAM" id="MobiDB-lite"/>
    </source>
</evidence>
<dbReference type="AlphaFoldDB" id="A0A842I5M9"/>
<proteinExistence type="predicted"/>
<dbReference type="EMBL" id="JACLQD010000002">
    <property type="protein sequence ID" value="MBC2835130.1"/>
    <property type="molecule type" value="Genomic_DNA"/>
</dbReference>
<accession>A0A842I5M9</accession>
<sequence length="306" mass="32910">MHASLSQQEAALLDTLAALLPGDTRMEKDALRVLVGSKGFEMGRNYLNLRSYGVVEEQETAPGFFRRLIGAQPKHYVALTQTGRDRAKPSENVPTVEGSAAAPDPEPRLTSPAQSTLDGKAEAAKRTKAPAKAGNRQRPPARPRLDDFTETLGGAPRQEVAPLRDPIRLEGLAEMLGLTDFQLTPAGQMLAERRWAEGRRDSEVALEILLVAVAHAVRLDDVGMARLDRDVVKLFFAEVEKDFAHLVSAGELSGTYLAQSVGSALAMLGPDKAAQAQLSAILEDPLLGAAPPATCPDEFFLPEDLS</sequence>
<dbReference type="Proteomes" id="UP000555411">
    <property type="component" value="Unassembled WGS sequence"/>
</dbReference>
<keyword evidence="3" id="KW-1185">Reference proteome</keyword>
<protein>
    <submittedName>
        <fullName evidence="2">Uncharacterized protein</fullName>
    </submittedName>
</protein>
<reference evidence="2 3" key="1">
    <citation type="journal article" date="2017" name="Int. J. Syst. Evol. Microbiol.">
        <title>Gemmobacter straminiformis sp. nov., isolated from an artificial fountain.</title>
        <authorList>
            <person name="Kang J.Y."/>
            <person name="Kim M.J."/>
            <person name="Chun J."/>
            <person name="Son K.P."/>
            <person name="Jahng K.Y."/>
        </authorList>
    </citation>
    <scope>NUCLEOTIDE SEQUENCE [LARGE SCALE GENOMIC DNA]</scope>
    <source>
        <strain evidence="2 3">CAM-8</strain>
    </source>
</reference>
<organism evidence="2 3">
    <name type="scientific">Paragemmobacter straminiformis</name>
    <dbReference type="NCBI Taxonomy" id="2045119"/>
    <lineage>
        <taxon>Bacteria</taxon>
        <taxon>Pseudomonadati</taxon>
        <taxon>Pseudomonadota</taxon>
        <taxon>Alphaproteobacteria</taxon>
        <taxon>Rhodobacterales</taxon>
        <taxon>Paracoccaceae</taxon>
        <taxon>Paragemmobacter</taxon>
    </lineage>
</organism>